<evidence type="ECO:0000256" key="6">
    <source>
        <dbReference type="ARBA" id="ARBA00022764"/>
    </source>
</evidence>
<keyword evidence="5 7" id="KW-0732">Signal</keyword>
<evidence type="ECO:0000313" key="8">
    <source>
        <dbReference type="EMBL" id="VEI61932.1"/>
    </source>
</evidence>
<name>A0A3S4WNU7_SERRU</name>
<dbReference type="GO" id="GO:0030976">
    <property type="term" value="F:thiamine pyrophosphate binding"/>
    <property type="evidence" value="ECO:0007669"/>
    <property type="project" value="TreeGrafter"/>
</dbReference>
<dbReference type="Pfam" id="PF01547">
    <property type="entry name" value="SBP_bac_1"/>
    <property type="match status" value="1"/>
</dbReference>
<feature type="signal peptide" evidence="7">
    <location>
        <begin position="1"/>
        <end position="19"/>
    </location>
</feature>
<evidence type="ECO:0000256" key="5">
    <source>
        <dbReference type="ARBA" id="ARBA00022729"/>
    </source>
</evidence>
<evidence type="ECO:0000256" key="7">
    <source>
        <dbReference type="SAM" id="SignalP"/>
    </source>
</evidence>
<dbReference type="InterPro" id="IPR006059">
    <property type="entry name" value="SBP"/>
</dbReference>
<dbReference type="PANTHER" id="PTHR30006">
    <property type="entry name" value="THIAMINE-BINDING PERIPLASMIC PROTEIN-RELATED"/>
    <property type="match status" value="1"/>
</dbReference>
<evidence type="ECO:0000256" key="1">
    <source>
        <dbReference type="ARBA" id="ARBA00004418"/>
    </source>
</evidence>
<dbReference type="Gene3D" id="3.40.190.10">
    <property type="entry name" value="Periplasmic binding protein-like II"/>
    <property type="match status" value="2"/>
</dbReference>
<feature type="chain" id="PRO_5018740089" description="Thiamine-binding periplasmic protein" evidence="7">
    <location>
        <begin position="20"/>
        <end position="328"/>
    </location>
</feature>
<evidence type="ECO:0000256" key="2">
    <source>
        <dbReference type="ARBA" id="ARBA00008520"/>
    </source>
</evidence>
<gene>
    <name evidence="8" type="primary">thiB</name>
    <name evidence="8" type="ORF">NCTC10036_00833</name>
</gene>
<accession>A0A3S4WNU7</accession>
<dbReference type="GO" id="GO:0030975">
    <property type="term" value="F:thiamine binding"/>
    <property type="evidence" value="ECO:0007669"/>
    <property type="project" value="InterPro"/>
</dbReference>
<dbReference type="NCBIfam" id="TIGR01254">
    <property type="entry name" value="sfuA"/>
    <property type="match status" value="1"/>
</dbReference>
<proteinExistence type="inferred from homology"/>
<dbReference type="InterPro" id="IPR005967">
    <property type="entry name" value="ThiB"/>
</dbReference>
<dbReference type="GO" id="GO:0015888">
    <property type="term" value="P:thiamine transport"/>
    <property type="evidence" value="ECO:0007669"/>
    <property type="project" value="InterPro"/>
</dbReference>
<evidence type="ECO:0000256" key="3">
    <source>
        <dbReference type="ARBA" id="ARBA00019815"/>
    </source>
</evidence>
<keyword evidence="6" id="KW-0574">Periplasm</keyword>
<dbReference type="InterPro" id="IPR005948">
    <property type="entry name" value="ThiB-like"/>
</dbReference>
<keyword evidence="4" id="KW-0813">Transport</keyword>
<evidence type="ECO:0000256" key="4">
    <source>
        <dbReference type="ARBA" id="ARBA00022448"/>
    </source>
</evidence>
<dbReference type="GO" id="GO:0030288">
    <property type="term" value="C:outer membrane-bounded periplasmic space"/>
    <property type="evidence" value="ECO:0007669"/>
    <property type="project" value="InterPro"/>
</dbReference>
<dbReference type="PANTHER" id="PTHR30006:SF3">
    <property type="entry name" value="THIAMINE-BINDING PERIPLASMIC PROTEIN"/>
    <property type="match status" value="1"/>
</dbReference>
<dbReference type="RefSeq" id="WP_126530614.1">
    <property type="nucleotide sequence ID" value="NZ_LR134493.1"/>
</dbReference>
<dbReference type="Proteomes" id="UP000281904">
    <property type="component" value="Chromosome"/>
</dbReference>
<dbReference type="NCBIfam" id="TIGR01276">
    <property type="entry name" value="thiB"/>
    <property type="match status" value="1"/>
</dbReference>
<dbReference type="SUPFAM" id="SSF53850">
    <property type="entry name" value="Periplasmic binding protein-like II"/>
    <property type="match status" value="1"/>
</dbReference>
<sequence length="328" mass="36419">MIKKFLPCLLLLAAAPVLAKETLTVYTYDSFAADWGPGPAIKKAFEADCGCELKFVALEDGVSLLNRLRMEGKNSKADVVLGLDNNLLQAARQTKLFATSAVDTTSLSVPGGWQDNTFIPYDYGYFAFVYNKNTLKNPPQSLKELVESDRPWKVIYQDPRTSTPGLGLLLWMQKVYGDAAPQAWQKLAKKTVTVTKGWSEAYGLFLKGEGDLVLSYTTSPAYHLIEEKKDAYAAANFSEGHYLQVEVAAKLQASRHPQLAERFMQFMLTPAFQNAIPTGNWMYPVIKTTLPAGFAQLPVPQTALQYGADEVAQQRGNWIRSWQSAVSR</sequence>
<evidence type="ECO:0000313" key="9">
    <source>
        <dbReference type="Proteomes" id="UP000281904"/>
    </source>
</evidence>
<dbReference type="CDD" id="cd13545">
    <property type="entry name" value="PBP2_TbpA"/>
    <property type="match status" value="1"/>
</dbReference>
<dbReference type="AlphaFoldDB" id="A0A3S4WNU7"/>
<reference evidence="8 9" key="1">
    <citation type="submission" date="2018-12" db="EMBL/GenBank/DDBJ databases">
        <authorList>
            <consortium name="Pathogen Informatics"/>
        </authorList>
    </citation>
    <scope>NUCLEOTIDE SEQUENCE [LARGE SCALE GENOMIC DNA]</scope>
    <source>
        <strain evidence="8 9">NCTC10036</strain>
    </source>
</reference>
<dbReference type="EMBL" id="LR134493">
    <property type="protein sequence ID" value="VEI61932.1"/>
    <property type="molecule type" value="Genomic_DNA"/>
</dbReference>
<organism evidence="8 9">
    <name type="scientific">Serratia rubidaea</name>
    <name type="common">Serratia marinorubra</name>
    <dbReference type="NCBI Taxonomy" id="61652"/>
    <lineage>
        <taxon>Bacteria</taxon>
        <taxon>Pseudomonadati</taxon>
        <taxon>Pseudomonadota</taxon>
        <taxon>Gammaproteobacteria</taxon>
        <taxon>Enterobacterales</taxon>
        <taxon>Yersiniaceae</taxon>
        <taxon>Serratia</taxon>
    </lineage>
</organism>
<comment type="subcellular location">
    <subcellularLocation>
        <location evidence="1">Periplasm</location>
    </subcellularLocation>
</comment>
<comment type="similarity">
    <text evidence="2">Belongs to the bacterial solute-binding protein 1 family.</text>
</comment>
<protein>
    <recommendedName>
        <fullName evidence="3">Thiamine-binding periplasmic protein</fullName>
    </recommendedName>
</protein>